<evidence type="ECO:0000313" key="3">
    <source>
        <dbReference type="Proteomes" id="UP000018901"/>
    </source>
</evidence>
<dbReference type="KEGG" id="bvs:BARVI_13070"/>
<dbReference type="Gene3D" id="2.170.120.40">
    <property type="entry name" value="YbbR-like domain"/>
    <property type="match status" value="1"/>
</dbReference>
<dbReference type="GeneID" id="90530301"/>
<protein>
    <recommendedName>
        <fullName evidence="4">YbbR-like domain-containing protein</fullName>
    </recommendedName>
</protein>
<name>W0ETB3_9BACT</name>
<keyword evidence="1" id="KW-0812">Transmembrane</keyword>
<keyword evidence="1" id="KW-1133">Transmembrane helix</keyword>
<dbReference type="OrthoDB" id="1115707at2"/>
<keyword evidence="1" id="KW-0472">Membrane</keyword>
<evidence type="ECO:0000313" key="2">
    <source>
        <dbReference type="EMBL" id="AHF14012.1"/>
    </source>
</evidence>
<sequence>MKKNISARIATRFRVIARKIADTFRQERTRELFTFLGFVLLSLVFWFMQGLNEEVESSFKIPVELQNLPEKTTLINDLPTHVEVRIRDKGPVMLGYAIEGLNPLRINFQEYDKGGSSFFLALPQLETILRKSLRPTTTILSVIPDTLKVQYTHNAGKRVKLVVRGKASTTPQCVLSGPMTAEIDSVMVYGDHALLKHLKEVYTTEFEAKRLSDTLRTTVRIARIPNLRIVPDQVMVTIPVEEITSKLLDIPIVTQSVPAGWSLITFPSSVQLSCMMPFSKFASVNEESFLLGVDFTDLSGRTPPAKLGIKVLKAPDFVRNIVLSQDSVDYIVEHKRSAFDLQADTAIVSRPDTI</sequence>
<dbReference type="eggNOG" id="COG4856">
    <property type="taxonomic scope" value="Bacteria"/>
</dbReference>
<dbReference type="PANTHER" id="PTHR37804:SF1">
    <property type="entry name" value="CDAA REGULATORY PROTEIN CDAR"/>
    <property type="match status" value="1"/>
</dbReference>
<dbReference type="STRING" id="880074.BARVI_13070"/>
<dbReference type="EMBL" id="CP007034">
    <property type="protein sequence ID" value="AHF14012.1"/>
    <property type="molecule type" value="Genomic_DNA"/>
</dbReference>
<proteinExistence type="predicted"/>
<gene>
    <name evidence="2" type="ORF">BARVI_13070</name>
</gene>
<reference evidence="2 3" key="1">
    <citation type="submission" date="2013-12" db="EMBL/GenBank/DDBJ databases">
        <authorList>
            <consortium name="DOE Joint Genome Institute"/>
            <person name="Eisen J."/>
            <person name="Huntemann M."/>
            <person name="Han J."/>
            <person name="Chen A."/>
            <person name="Kyrpides N."/>
            <person name="Mavromatis K."/>
            <person name="Markowitz V."/>
            <person name="Palaniappan K."/>
            <person name="Ivanova N."/>
            <person name="Schaumberg A."/>
            <person name="Pati A."/>
            <person name="Liolios K."/>
            <person name="Nordberg H.P."/>
            <person name="Cantor M.N."/>
            <person name="Hua S.X."/>
            <person name="Woyke T."/>
        </authorList>
    </citation>
    <scope>NUCLEOTIDE SEQUENCE [LARGE SCALE GENOMIC DNA]</scope>
    <source>
        <strain evidence="3">DSM 18177</strain>
    </source>
</reference>
<evidence type="ECO:0000256" key="1">
    <source>
        <dbReference type="SAM" id="Phobius"/>
    </source>
</evidence>
<dbReference type="HOGENOM" id="CLU_069602_0_0_10"/>
<organism evidence="2 3">
    <name type="scientific">Barnesiella viscericola DSM 18177</name>
    <dbReference type="NCBI Taxonomy" id="880074"/>
    <lineage>
        <taxon>Bacteria</taxon>
        <taxon>Pseudomonadati</taxon>
        <taxon>Bacteroidota</taxon>
        <taxon>Bacteroidia</taxon>
        <taxon>Bacteroidales</taxon>
        <taxon>Barnesiellaceae</taxon>
        <taxon>Barnesiella</taxon>
    </lineage>
</organism>
<dbReference type="Proteomes" id="UP000018901">
    <property type="component" value="Chromosome"/>
</dbReference>
<feature type="transmembrane region" description="Helical" evidence="1">
    <location>
        <begin position="32"/>
        <end position="51"/>
    </location>
</feature>
<dbReference type="InterPro" id="IPR053154">
    <property type="entry name" value="c-di-AMP_regulator"/>
</dbReference>
<dbReference type="PANTHER" id="PTHR37804">
    <property type="entry name" value="CDAA REGULATORY PROTEIN CDAR"/>
    <property type="match status" value="1"/>
</dbReference>
<dbReference type="RefSeq" id="WP_025279569.1">
    <property type="nucleotide sequence ID" value="NZ_CP007034.1"/>
</dbReference>
<keyword evidence="3" id="KW-1185">Reference proteome</keyword>
<accession>W0ETB3</accession>
<evidence type="ECO:0008006" key="4">
    <source>
        <dbReference type="Google" id="ProtNLM"/>
    </source>
</evidence>
<dbReference type="AlphaFoldDB" id="W0ETB3"/>